<dbReference type="Pfam" id="PF02518">
    <property type="entry name" value="HATPase_c"/>
    <property type="match status" value="1"/>
</dbReference>
<evidence type="ECO:0000256" key="13">
    <source>
        <dbReference type="ARBA" id="ARBA00023136"/>
    </source>
</evidence>
<dbReference type="SUPFAM" id="SSF55874">
    <property type="entry name" value="ATPase domain of HSP90 chaperone/DNA topoisomerase II/histidine kinase"/>
    <property type="match status" value="1"/>
</dbReference>
<keyword evidence="13 15" id="KW-0472">Membrane</keyword>
<feature type="transmembrane region" description="Helical" evidence="15">
    <location>
        <begin position="62"/>
        <end position="84"/>
    </location>
</feature>
<dbReference type="Pfam" id="PF00672">
    <property type="entry name" value="HAMP"/>
    <property type="match status" value="1"/>
</dbReference>
<keyword evidence="4" id="KW-1003">Cell membrane</keyword>
<dbReference type="Gene3D" id="3.30.565.10">
    <property type="entry name" value="Histidine kinase-like ATPase, C-terminal domain"/>
    <property type="match status" value="1"/>
</dbReference>
<evidence type="ECO:0000259" key="17">
    <source>
        <dbReference type="PROSITE" id="PS50885"/>
    </source>
</evidence>
<dbReference type="Pfam" id="PF00512">
    <property type="entry name" value="HisKA"/>
    <property type="match status" value="1"/>
</dbReference>
<dbReference type="EC" id="2.7.13.3" evidence="3"/>
<feature type="non-terminal residue" evidence="18">
    <location>
        <position position="1"/>
    </location>
</feature>
<dbReference type="InterPro" id="IPR036097">
    <property type="entry name" value="HisK_dim/P_sf"/>
</dbReference>
<evidence type="ECO:0000256" key="14">
    <source>
        <dbReference type="SAM" id="Coils"/>
    </source>
</evidence>
<dbReference type="CDD" id="cd00075">
    <property type="entry name" value="HATPase"/>
    <property type="match status" value="1"/>
</dbReference>
<keyword evidence="11 15" id="KW-1133">Transmembrane helix</keyword>
<evidence type="ECO:0000256" key="10">
    <source>
        <dbReference type="ARBA" id="ARBA00022840"/>
    </source>
</evidence>
<evidence type="ECO:0000256" key="8">
    <source>
        <dbReference type="ARBA" id="ARBA00022741"/>
    </source>
</evidence>
<feature type="domain" description="HAMP" evidence="17">
    <location>
        <begin position="86"/>
        <end position="138"/>
    </location>
</feature>
<evidence type="ECO:0000256" key="11">
    <source>
        <dbReference type="ARBA" id="ARBA00022989"/>
    </source>
</evidence>
<dbReference type="GO" id="GO:0005886">
    <property type="term" value="C:plasma membrane"/>
    <property type="evidence" value="ECO:0007669"/>
    <property type="project" value="UniProtKB-SubCell"/>
</dbReference>
<evidence type="ECO:0000256" key="15">
    <source>
        <dbReference type="SAM" id="Phobius"/>
    </source>
</evidence>
<evidence type="ECO:0000256" key="3">
    <source>
        <dbReference type="ARBA" id="ARBA00012438"/>
    </source>
</evidence>
<evidence type="ECO:0000256" key="9">
    <source>
        <dbReference type="ARBA" id="ARBA00022777"/>
    </source>
</evidence>
<dbReference type="SUPFAM" id="SSF158472">
    <property type="entry name" value="HAMP domain-like"/>
    <property type="match status" value="1"/>
</dbReference>
<dbReference type="SMART" id="SM00388">
    <property type="entry name" value="HisKA"/>
    <property type="match status" value="1"/>
</dbReference>
<dbReference type="InterPro" id="IPR004358">
    <property type="entry name" value="Sig_transdc_His_kin-like_C"/>
</dbReference>
<organism evidence="18">
    <name type="scientific">Thermodesulfatator atlanticus</name>
    <dbReference type="NCBI Taxonomy" id="501497"/>
    <lineage>
        <taxon>Bacteria</taxon>
        <taxon>Pseudomonadati</taxon>
        <taxon>Thermodesulfobacteriota</taxon>
        <taxon>Thermodesulfobacteria</taxon>
        <taxon>Thermodesulfobacteriales</taxon>
        <taxon>Thermodesulfatatoraceae</taxon>
        <taxon>Thermodesulfatator</taxon>
    </lineage>
</organism>
<comment type="catalytic activity">
    <reaction evidence="1">
        <text>ATP + protein L-histidine = ADP + protein N-phospho-L-histidine.</text>
        <dbReference type="EC" id="2.7.13.3"/>
    </reaction>
</comment>
<keyword evidence="12" id="KW-0902">Two-component regulatory system</keyword>
<dbReference type="SUPFAM" id="SSF47384">
    <property type="entry name" value="Homodimeric domain of signal transducing histidine kinase"/>
    <property type="match status" value="1"/>
</dbReference>
<evidence type="ECO:0000259" key="16">
    <source>
        <dbReference type="PROSITE" id="PS50109"/>
    </source>
</evidence>
<reference evidence="18" key="1">
    <citation type="journal article" date="2020" name="mSystems">
        <title>Genome- and Community-Level Interaction Insights into Carbon Utilization and Element Cycling Functions of Hydrothermarchaeota in Hydrothermal Sediment.</title>
        <authorList>
            <person name="Zhou Z."/>
            <person name="Liu Y."/>
            <person name="Xu W."/>
            <person name="Pan J."/>
            <person name="Luo Z.H."/>
            <person name="Li M."/>
        </authorList>
    </citation>
    <scope>NUCLEOTIDE SEQUENCE [LARGE SCALE GENOMIC DNA]</scope>
    <source>
        <strain evidence="18">HyVt-533</strain>
    </source>
</reference>
<keyword evidence="7 15" id="KW-0812">Transmembrane</keyword>
<dbReference type="GO" id="GO:0000155">
    <property type="term" value="F:phosphorelay sensor kinase activity"/>
    <property type="evidence" value="ECO:0007669"/>
    <property type="project" value="InterPro"/>
</dbReference>
<evidence type="ECO:0000256" key="7">
    <source>
        <dbReference type="ARBA" id="ARBA00022692"/>
    </source>
</evidence>
<dbReference type="PANTHER" id="PTHR45528:SF1">
    <property type="entry name" value="SENSOR HISTIDINE KINASE CPXA"/>
    <property type="match status" value="1"/>
</dbReference>
<keyword evidence="14" id="KW-0175">Coiled coil</keyword>
<comment type="subcellular location">
    <subcellularLocation>
        <location evidence="2">Cell membrane</location>
        <topology evidence="2">Multi-pass membrane protein</topology>
    </subcellularLocation>
</comment>
<name>A0A7V5P0A6_9BACT</name>
<dbReference type="GO" id="GO:0005524">
    <property type="term" value="F:ATP binding"/>
    <property type="evidence" value="ECO:0007669"/>
    <property type="project" value="UniProtKB-KW"/>
</dbReference>
<dbReference type="PROSITE" id="PS50885">
    <property type="entry name" value="HAMP"/>
    <property type="match status" value="1"/>
</dbReference>
<dbReference type="Gene3D" id="1.10.287.130">
    <property type="match status" value="1"/>
</dbReference>
<dbReference type="PRINTS" id="PR00344">
    <property type="entry name" value="BCTRLSENSOR"/>
</dbReference>
<gene>
    <name evidence="18" type="ORF">ENJ96_06645</name>
</gene>
<keyword evidence="8" id="KW-0547">Nucleotide-binding</keyword>
<dbReference type="AlphaFoldDB" id="A0A7V5P0A6"/>
<feature type="coiled-coil region" evidence="14">
    <location>
        <begin position="130"/>
        <end position="157"/>
    </location>
</feature>
<dbReference type="Gene3D" id="6.10.340.10">
    <property type="match status" value="1"/>
</dbReference>
<accession>A0A7V5P0A6</accession>
<dbReference type="InterPro" id="IPR005467">
    <property type="entry name" value="His_kinase_dom"/>
</dbReference>
<dbReference type="CDD" id="cd06225">
    <property type="entry name" value="HAMP"/>
    <property type="match status" value="1"/>
</dbReference>
<evidence type="ECO:0000256" key="12">
    <source>
        <dbReference type="ARBA" id="ARBA00023012"/>
    </source>
</evidence>
<evidence type="ECO:0000256" key="6">
    <source>
        <dbReference type="ARBA" id="ARBA00022679"/>
    </source>
</evidence>
<keyword evidence="6" id="KW-0808">Transferase</keyword>
<comment type="caution">
    <text evidence="18">The sequence shown here is derived from an EMBL/GenBank/DDBJ whole genome shotgun (WGS) entry which is preliminary data.</text>
</comment>
<dbReference type="CDD" id="cd00082">
    <property type="entry name" value="HisKA"/>
    <property type="match status" value="1"/>
</dbReference>
<dbReference type="InterPro" id="IPR003661">
    <property type="entry name" value="HisK_dim/P_dom"/>
</dbReference>
<protein>
    <recommendedName>
        <fullName evidence="3">histidine kinase</fullName>
        <ecNumber evidence="3">2.7.13.3</ecNumber>
    </recommendedName>
</protein>
<dbReference type="PROSITE" id="PS50109">
    <property type="entry name" value="HIS_KIN"/>
    <property type="match status" value="1"/>
</dbReference>
<sequence>EGAKEYWKLYEKNLPVFKYAAPLTFQRVCFNCHGEIKNFKPPACISISLAASPFLEELDRNYYRLVWASILITILVFFTLFWLIKYLVLNPLNKFIVAAQEIEKGNFNIRVKIKTKDEWKTLSTCFNEMLDSLAKHQEMLEEKVKEATEELYQAYSELKKTEKFRSDFFSNITHELKTPVTAIRGVLELIERKGKAENKHLEIIKKNTEKLSKMIKDLLDYSKIESGQIELLKEENNINEAIEDAIFLVSPLSQQKNIKIVLENGKDLWAPFDYEKIQQVISNLLTNAIKFSPENGKIIIRTKENEKEIVVSVEDFGPGIPPEEKDKVFQKFYRVSKDKREGIGLGLAICKGIIEAHGGRIWVADPPGHSGCIFSFSIPKGEQDGRKKEK</sequence>
<keyword evidence="9 18" id="KW-0418">Kinase</keyword>
<keyword evidence="10" id="KW-0067">ATP-binding</keyword>
<dbReference type="FunFam" id="1.10.287.130:FF:000001">
    <property type="entry name" value="Two-component sensor histidine kinase"/>
    <property type="match status" value="1"/>
</dbReference>
<evidence type="ECO:0000256" key="1">
    <source>
        <dbReference type="ARBA" id="ARBA00000085"/>
    </source>
</evidence>
<evidence type="ECO:0000256" key="5">
    <source>
        <dbReference type="ARBA" id="ARBA00022553"/>
    </source>
</evidence>
<dbReference type="FunFam" id="3.30.565.10:FF:000006">
    <property type="entry name" value="Sensor histidine kinase WalK"/>
    <property type="match status" value="1"/>
</dbReference>
<evidence type="ECO:0000256" key="4">
    <source>
        <dbReference type="ARBA" id="ARBA00022475"/>
    </source>
</evidence>
<dbReference type="SMART" id="SM00387">
    <property type="entry name" value="HATPase_c"/>
    <property type="match status" value="1"/>
</dbReference>
<dbReference type="EMBL" id="DROK01000192">
    <property type="protein sequence ID" value="HHI97513.1"/>
    <property type="molecule type" value="Genomic_DNA"/>
</dbReference>
<dbReference type="SMART" id="SM00304">
    <property type="entry name" value="HAMP"/>
    <property type="match status" value="1"/>
</dbReference>
<keyword evidence="5" id="KW-0597">Phosphoprotein</keyword>
<dbReference type="InterPro" id="IPR003594">
    <property type="entry name" value="HATPase_dom"/>
</dbReference>
<evidence type="ECO:0000313" key="18">
    <source>
        <dbReference type="EMBL" id="HHI97513.1"/>
    </source>
</evidence>
<evidence type="ECO:0000256" key="2">
    <source>
        <dbReference type="ARBA" id="ARBA00004651"/>
    </source>
</evidence>
<dbReference type="InterPro" id="IPR036890">
    <property type="entry name" value="HATPase_C_sf"/>
</dbReference>
<dbReference type="PANTHER" id="PTHR45528">
    <property type="entry name" value="SENSOR HISTIDINE KINASE CPXA"/>
    <property type="match status" value="1"/>
</dbReference>
<dbReference type="Proteomes" id="UP000886101">
    <property type="component" value="Unassembled WGS sequence"/>
</dbReference>
<dbReference type="InterPro" id="IPR050398">
    <property type="entry name" value="HssS/ArlS-like"/>
</dbReference>
<proteinExistence type="predicted"/>
<feature type="domain" description="Histidine kinase" evidence="16">
    <location>
        <begin position="171"/>
        <end position="382"/>
    </location>
</feature>
<dbReference type="InterPro" id="IPR003660">
    <property type="entry name" value="HAMP_dom"/>
</dbReference>